<evidence type="ECO:0000313" key="6">
    <source>
        <dbReference type="EMBL" id="GGP76044.1"/>
    </source>
</evidence>
<reference evidence="6" key="2">
    <citation type="submission" date="2020-09" db="EMBL/GenBank/DDBJ databases">
        <authorList>
            <person name="Sun Q."/>
            <person name="Ohkuma M."/>
        </authorList>
    </citation>
    <scope>NUCLEOTIDE SEQUENCE</scope>
    <source>
        <strain evidence="6">JCM 3313</strain>
    </source>
</reference>
<dbReference type="PROSITE" id="PS50975">
    <property type="entry name" value="ATP_GRASP"/>
    <property type="match status" value="1"/>
</dbReference>
<dbReference type="SMART" id="SM01209">
    <property type="entry name" value="GARS_A"/>
    <property type="match status" value="1"/>
</dbReference>
<keyword evidence="2 4" id="KW-0547">Nucleotide-binding</keyword>
<dbReference type="RefSeq" id="WP_189226418.1">
    <property type="nucleotide sequence ID" value="NZ_BMRG01000016.1"/>
</dbReference>
<dbReference type="AlphaFoldDB" id="A0A918EGU3"/>
<comment type="caution">
    <text evidence="6">The sequence shown here is derived from an EMBL/GenBank/DDBJ whole genome shotgun (WGS) entry which is preliminary data.</text>
</comment>
<reference evidence="6" key="1">
    <citation type="journal article" date="2014" name="Int. J. Syst. Evol. Microbiol.">
        <title>Complete genome sequence of Corynebacterium casei LMG S-19264T (=DSM 44701T), isolated from a smear-ripened cheese.</title>
        <authorList>
            <consortium name="US DOE Joint Genome Institute (JGI-PGF)"/>
            <person name="Walter F."/>
            <person name="Albersmeier A."/>
            <person name="Kalinowski J."/>
            <person name="Ruckert C."/>
        </authorList>
    </citation>
    <scope>NUCLEOTIDE SEQUENCE</scope>
    <source>
        <strain evidence="6">JCM 3313</strain>
    </source>
</reference>
<evidence type="ECO:0000256" key="1">
    <source>
        <dbReference type="ARBA" id="ARBA00022598"/>
    </source>
</evidence>
<proteinExistence type="predicted"/>
<keyword evidence="3 4" id="KW-0067">ATP-binding</keyword>
<dbReference type="Gene3D" id="3.40.50.20">
    <property type="match status" value="1"/>
</dbReference>
<keyword evidence="7" id="KW-1185">Reference proteome</keyword>
<gene>
    <name evidence="6" type="ORF">GCM10010185_57090</name>
</gene>
<evidence type="ECO:0000259" key="5">
    <source>
        <dbReference type="PROSITE" id="PS50975"/>
    </source>
</evidence>
<dbReference type="EMBL" id="BMRG01000016">
    <property type="protein sequence ID" value="GGP76044.1"/>
    <property type="molecule type" value="Genomic_DNA"/>
</dbReference>
<evidence type="ECO:0000256" key="2">
    <source>
        <dbReference type="ARBA" id="ARBA00022741"/>
    </source>
</evidence>
<name>A0A918EGU3_9PSEU</name>
<dbReference type="InterPro" id="IPR040570">
    <property type="entry name" value="LAL_C2"/>
</dbReference>
<sequence length="414" mass="44723">MSGQGGTRRRETLLVVGSGYQLSNEPMFNQLATEADLVLLDSAPLTWQHRWVRDHEVFDPNDEGDALRLAKVLAGRNRIDAVCTHTEGSVLLAARLAEALSLPGLPVAAAELARDKHRQRQMLAATGLSPTRSVLVHDLDAARAAAAQIGFPLVVKPRGLSGSAGVCRVDDPADFDAAFLASVHIDKKGMASEGTLIEEYIDGEEFAVDFWVVDGVATPVSWYRYVMGYDQHPIQIGYIAGNGALTEPATTDGFELARRAVLAAGMDRTVAHVEIKLSSRGPRVIELNGRPPGDISSLIVEVARGVRMGGLLAAAALGREPERREVRDHAAGCRFLYPRGRQRFDGLAPAPELRSRPWVYEVGELRPRGDIVAPPPEDLYGRVGYVMATGPDADEVADRLALATHELEVLGPLV</sequence>
<feature type="domain" description="ATP-grasp" evidence="5">
    <location>
        <begin position="120"/>
        <end position="317"/>
    </location>
</feature>
<dbReference type="Gene3D" id="3.30.470.20">
    <property type="entry name" value="ATP-grasp fold, B domain"/>
    <property type="match status" value="1"/>
</dbReference>
<dbReference type="InterPro" id="IPR011761">
    <property type="entry name" value="ATP-grasp"/>
</dbReference>
<evidence type="ECO:0000313" key="7">
    <source>
        <dbReference type="Proteomes" id="UP000639606"/>
    </source>
</evidence>
<organism evidence="6 7">
    <name type="scientific">Saccharothrix coeruleofusca</name>
    <dbReference type="NCBI Taxonomy" id="33919"/>
    <lineage>
        <taxon>Bacteria</taxon>
        <taxon>Bacillati</taxon>
        <taxon>Actinomycetota</taxon>
        <taxon>Actinomycetes</taxon>
        <taxon>Pseudonocardiales</taxon>
        <taxon>Pseudonocardiaceae</taxon>
        <taxon>Saccharothrix</taxon>
    </lineage>
</organism>
<dbReference type="GO" id="GO:0016874">
    <property type="term" value="F:ligase activity"/>
    <property type="evidence" value="ECO:0007669"/>
    <property type="project" value="UniProtKB-KW"/>
</dbReference>
<protein>
    <recommendedName>
        <fullName evidence="5">ATP-grasp domain-containing protein</fullName>
    </recommendedName>
</protein>
<dbReference type="GO" id="GO:0046872">
    <property type="term" value="F:metal ion binding"/>
    <property type="evidence" value="ECO:0007669"/>
    <property type="project" value="InterPro"/>
</dbReference>
<dbReference type="InterPro" id="IPR052032">
    <property type="entry name" value="ATP-dep_AA_Ligase"/>
</dbReference>
<dbReference type="PANTHER" id="PTHR43585:SF2">
    <property type="entry name" value="ATP-GRASP ENZYME FSQD"/>
    <property type="match status" value="1"/>
</dbReference>
<evidence type="ECO:0000256" key="4">
    <source>
        <dbReference type="PROSITE-ProRule" id="PRU00409"/>
    </source>
</evidence>
<keyword evidence="1" id="KW-0436">Ligase</keyword>
<dbReference type="Proteomes" id="UP000639606">
    <property type="component" value="Unassembled WGS sequence"/>
</dbReference>
<dbReference type="GO" id="GO:0005524">
    <property type="term" value="F:ATP binding"/>
    <property type="evidence" value="ECO:0007669"/>
    <property type="project" value="UniProtKB-UniRule"/>
</dbReference>
<dbReference type="PANTHER" id="PTHR43585">
    <property type="entry name" value="FUMIPYRROLE BIOSYNTHESIS PROTEIN C"/>
    <property type="match status" value="1"/>
</dbReference>
<dbReference type="SUPFAM" id="SSF56059">
    <property type="entry name" value="Glutathione synthetase ATP-binding domain-like"/>
    <property type="match status" value="1"/>
</dbReference>
<accession>A0A918EGU3</accession>
<evidence type="ECO:0000256" key="3">
    <source>
        <dbReference type="ARBA" id="ARBA00022840"/>
    </source>
</evidence>
<dbReference type="Pfam" id="PF18603">
    <property type="entry name" value="LAL_C2"/>
    <property type="match status" value="1"/>
</dbReference>
<dbReference type="Pfam" id="PF13535">
    <property type="entry name" value="ATP-grasp_4"/>
    <property type="match status" value="1"/>
</dbReference>